<keyword evidence="1" id="KW-0732">Signal</keyword>
<dbReference type="AlphaFoldDB" id="A0A842HDE2"/>
<proteinExistence type="predicted"/>
<name>A0A842HDE2_9BACT</name>
<dbReference type="Proteomes" id="UP000546464">
    <property type="component" value="Unassembled WGS sequence"/>
</dbReference>
<evidence type="ECO:0000256" key="1">
    <source>
        <dbReference type="SAM" id="SignalP"/>
    </source>
</evidence>
<organism evidence="2 3">
    <name type="scientific">Ruficoccus amylovorans</name>
    <dbReference type="NCBI Taxonomy" id="1804625"/>
    <lineage>
        <taxon>Bacteria</taxon>
        <taxon>Pseudomonadati</taxon>
        <taxon>Verrucomicrobiota</taxon>
        <taxon>Opitutia</taxon>
        <taxon>Puniceicoccales</taxon>
        <taxon>Cerasicoccaceae</taxon>
        <taxon>Ruficoccus</taxon>
    </lineage>
</organism>
<evidence type="ECO:0008006" key="4">
    <source>
        <dbReference type="Google" id="ProtNLM"/>
    </source>
</evidence>
<feature type="chain" id="PRO_5032628090" description="DUF4397 domain-containing protein" evidence="1">
    <location>
        <begin position="24"/>
        <end position="243"/>
    </location>
</feature>
<dbReference type="EMBL" id="JACHVB010000014">
    <property type="protein sequence ID" value="MBC2593706.1"/>
    <property type="molecule type" value="Genomic_DNA"/>
</dbReference>
<dbReference type="RefSeq" id="WP_185674707.1">
    <property type="nucleotide sequence ID" value="NZ_JACHVB010000014.1"/>
</dbReference>
<sequence>MILRYTCLCLWPLLCVLSTLLHAQTPSTPAFRLGTLADGLSGAYYQSPKTGGPYYLKIRPGFLSGPYAYQPGRPFAISQKDGQGLEQTLALVNIPPGIEHPLVMLFPGPVKGPNDTVLPYGTFVLNDSAQVAPLGSVRFVNASRYPVAVSVQEQPIEVMHPGQERVQTIRPSASREDDTSIYATLKLAYQSPQDQQWYRFGGSEFPMAADARYYVFLRPKLGDDSILDPRPVLLIRDRAARIP</sequence>
<evidence type="ECO:0000313" key="3">
    <source>
        <dbReference type="Proteomes" id="UP000546464"/>
    </source>
</evidence>
<evidence type="ECO:0000313" key="2">
    <source>
        <dbReference type="EMBL" id="MBC2593706.1"/>
    </source>
</evidence>
<protein>
    <recommendedName>
        <fullName evidence="4">DUF4397 domain-containing protein</fullName>
    </recommendedName>
</protein>
<comment type="caution">
    <text evidence="2">The sequence shown here is derived from an EMBL/GenBank/DDBJ whole genome shotgun (WGS) entry which is preliminary data.</text>
</comment>
<accession>A0A842HDE2</accession>
<keyword evidence="3" id="KW-1185">Reference proteome</keyword>
<gene>
    <name evidence="2" type="ORF">H5P28_05465</name>
</gene>
<reference evidence="2 3" key="1">
    <citation type="submission" date="2020-07" db="EMBL/GenBank/DDBJ databases">
        <authorList>
            <person name="Feng X."/>
        </authorList>
    </citation>
    <scope>NUCLEOTIDE SEQUENCE [LARGE SCALE GENOMIC DNA]</scope>
    <source>
        <strain evidence="2 3">JCM31066</strain>
    </source>
</reference>
<feature type="signal peptide" evidence="1">
    <location>
        <begin position="1"/>
        <end position="23"/>
    </location>
</feature>